<dbReference type="Proteomes" id="UP001597343">
    <property type="component" value="Unassembled WGS sequence"/>
</dbReference>
<evidence type="ECO:0000313" key="2">
    <source>
        <dbReference type="Proteomes" id="UP001597343"/>
    </source>
</evidence>
<gene>
    <name evidence="1" type="ORF">ACFSOY_06165</name>
</gene>
<sequence>MAVRGFFEYRVREGCREDYLHLVAKLRAKRGAAGYVSYSVSESIEQKNRFVETFLLPSLEEYREREAKLLNDPETAHLMHSLDSLIDGGQSAKKVWFFTELDFLA</sequence>
<dbReference type="EMBL" id="JBHUIO010000005">
    <property type="protein sequence ID" value="MFD2169575.1"/>
    <property type="molecule type" value="Genomic_DNA"/>
</dbReference>
<comment type="caution">
    <text evidence="1">The sequence shown here is derived from an EMBL/GenBank/DDBJ whole genome shotgun (WGS) entry which is preliminary data.</text>
</comment>
<keyword evidence="2" id="KW-1185">Reference proteome</keyword>
<evidence type="ECO:0000313" key="1">
    <source>
        <dbReference type="EMBL" id="MFD2169575.1"/>
    </source>
</evidence>
<name>A0ABW4ZVE0_9BACL</name>
<proteinExistence type="predicted"/>
<evidence type="ECO:0008006" key="3">
    <source>
        <dbReference type="Google" id="ProtNLM"/>
    </source>
</evidence>
<protein>
    <recommendedName>
        <fullName evidence="3">NIPSNAP domain-containing protein</fullName>
    </recommendedName>
</protein>
<organism evidence="1 2">
    <name type="scientific">Tumebacillus lipolyticus</name>
    <dbReference type="NCBI Taxonomy" id="1280370"/>
    <lineage>
        <taxon>Bacteria</taxon>
        <taxon>Bacillati</taxon>
        <taxon>Bacillota</taxon>
        <taxon>Bacilli</taxon>
        <taxon>Bacillales</taxon>
        <taxon>Alicyclobacillaceae</taxon>
        <taxon>Tumebacillus</taxon>
    </lineage>
</organism>
<dbReference type="RefSeq" id="WP_386044836.1">
    <property type="nucleotide sequence ID" value="NZ_JBHUIO010000005.1"/>
</dbReference>
<reference evidence="2" key="1">
    <citation type="journal article" date="2019" name="Int. J. Syst. Evol. Microbiol.">
        <title>The Global Catalogue of Microorganisms (GCM) 10K type strain sequencing project: providing services to taxonomists for standard genome sequencing and annotation.</title>
        <authorList>
            <consortium name="The Broad Institute Genomics Platform"/>
            <consortium name="The Broad Institute Genome Sequencing Center for Infectious Disease"/>
            <person name="Wu L."/>
            <person name="Ma J."/>
        </authorList>
    </citation>
    <scope>NUCLEOTIDE SEQUENCE [LARGE SCALE GENOMIC DNA]</scope>
    <source>
        <strain evidence="2">CGMCC 1.13574</strain>
    </source>
</reference>
<accession>A0ABW4ZVE0</accession>